<dbReference type="SUPFAM" id="SSF55729">
    <property type="entry name" value="Acyl-CoA N-acyltransferases (Nat)"/>
    <property type="match status" value="1"/>
</dbReference>
<keyword evidence="2" id="KW-0808">Transferase</keyword>
<dbReference type="STRING" id="36844.SAMN04488501_10651"/>
<dbReference type="InterPro" id="IPR016181">
    <property type="entry name" value="Acyl_CoA_acyltransferase"/>
</dbReference>
<proteinExistence type="predicted"/>
<dbReference type="PATRIC" id="fig|1121318.3.peg.2307"/>
<evidence type="ECO:0000259" key="1">
    <source>
        <dbReference type="PROSITE" id="PS51186"/>
    </source>
</evidence>
<evidence type="ECO:0000313" key="3">
    <source>
        <dbReference type="Proteomes" id="UP000037043"/>
    </source>
</evidence>
<protein>
    <submittedName>
        <fullName evidence="2">Acetyltransferase YpeA</fullName>
    </submittedName>
</protein>
<dbReference type="GO" id="GO:0016747">
    <property type="term" value="F:acyltransferase activity, transferring groups other than amino-acyl groups"/>
    <property type="evidence" value="ECO:0007669"/>
    <property type="project" value="InterPro"/>
</dbReference>
<dbReference type="Gene3D" id="3.40.630.30">
    <property type="match status" value="1"/>
</dbReference>
<accession>A0A0L6Z8U5</accession>
<keyword evidence="3" id="KW-1185">Reference proteome</keyword>
<feature type="domain" description="N-acetyltransferase" evidence="1">
    <location>
        <begin position="15"/>
        <end position="181"/>
    </location>
</feature>
<dbReference type="PROSITE" id="PS51186">
    <property type="entry name" value="GNAT"/>
    <property type="match status" value="1"/>
</dbReference>
<comment type="caution">
    <text evidence="2">The sequence shown here is derived from an EMBL/GenBank/DDBJ whole genome shotgun (WGS) entry which is preliminary data.</text>
</comment>
<reference evidence="3" key="1">
    <citation type="submission" date="2015-08" db="EMBL/GenBank/DDBJ databases">
        <title>Genome sequence of the strict anaerobe Clostridium homopropionicum LuHBu1 (DSM 5847T).</title>
        <authorList>
            <person name="Poehlein A."/>
            <person name="Beck M."/>
            <person name="Schiel-Bengelsdorf B."/>
            <person name="Bengelsdorf F.R."/>
            <person name="Daniel R."/>
            <person name="Duerre P."/>
        </authorList>
    </citation>
    <scope>NUCLEOTIDE SEQUENCE [LARGE SCALE GENOMIC DNA]</scope>
    <source>
        <strain evidence="3">DSM 5847</strain>
    </source>
</reference>
<dbReference type="PANTHER" id="PTHR43415">
    <property type="entry name" value="SPERMIDINE N(1)-ACETYLTRANSFERASE"/>
    <property type="match status" value="1"/>
</dbReference>
<dbReference type="RefSeq" id="WP_052221813.1">
    <property type="nucleotide sequence ID" value="NZ_LHUR01000027.1"/>
</dbReference>
<name>A0A0L6Z8U5_9CLOT</name>
<dbReference type="Proteomes" id="UP000037043">
    <property type="component" value="Unassembled WGS sequence"/>
</dbReference>
<dbReference type="InterPro" id="IPR000182">
    <property type="entry name" value="GNAT_dom"/>
</dbReference>
<organism evidence="2 3">
    <name type="scientific">Clostridium homopropionicum DSM 5847</name>
    <dbReference type="NCBI Taxonomy" id="1121318"/>
    <lineage>
        <taxon>Bacteria</taxon>
        <taxon>Bacillati</taxon>
        <taxon>Bacillota</taxon>
        <taxon>Clostridia</taxon>
        <taxon>Eubacteriales</taxon>
        <taxon>Clostridiaceae</taxon>
        <taxon>Clostridium</taxon>
    </lineage>
</organism>
<gene>
    <name evidence="2" type="primary">ypeA_2</name>
    <name evidence="2" type="ORF">CLHOM_22940</name>
</gene>
<dbReference type="EMBL" id="LHUR01000027">
    <property type="protein sequence ID" value="KOA19188.1"/>
    <property type="molecule type" value="Genomic_DNA"/>
</dbReference>
<sequence length="182" mass="20962">MIIESKRIEDKGITWTLRCPTKSDAAELSKLRFKIDGETENLDREPGEALLTPEDFEKIIYEDSIAEKTLFLVAEVESKIIGFTRCEGNKLSRFRHKAEFGICISNEYWGYGIGKTLLENILLWADTTGIEKISLKVVQANRKAIELYKRYGFVEEGLLIKDRIHKDGNYYNTVVMGRFVDK</sequence>
<evidence type="ECO:0000313" key="2">
    <source>
        <dbReference type="EMBL" id="KOA19188.1"/>
    </source>
</evidence>
<dbReference type="CDD" id="cd04301">
    <property type="entry name" value="NAT_SF"/>
    <property type="match status" value="1"/>
</dbReference>
<dbReference type="Pfam" id="PF00583">
    <property type="entry name" value="Acetyltransf_1"/>
    <property type="match status" value="1"/>
</dbReference>
<dbReference type="PANTHER" id="PTHR43415:SF3">
    <property type="entry name" value="GNAT-FAMILY ACETYLTRANSFERASE"/>
    <property type="match status" value="1"/>
</dbReference>
<dbReference type="AlphaFoldDB" id="A0A0L6Z8U5"/>